<reference evidence="3" key="1">
    <citation type="journal article" date="2020" name="mSystems">
        <title>Genome- and Community-Level Interaction Insights into Carbon Utilization and Element Cycling Functions of Hydrothermarchaeota in Hydrothermal Sediment.</title>
        <authorList>
            <person name="Zhou Z."/>
            <person name="Liu Y."/>
            <person name="Xu W."/>
            <person name="Pan J."/>
            <person name="Luo Z.H."/>
            <person name="Li M."/>
        </authorList>
    </citation>
    <scope>NUCLEOTIDE SEQUENCE [LARGE SCALE GENOMIC DNA]</scope>
    <source>
        <strain evidence="3">SpSt-579</strain>
    </source>
</reference>
<dbReference type="InterPro" id="IPR007060">
    <property type="entry name" value="FtsL/DivIC"/>
</dbReference>
<accession>A0A7C4M0H6</accession>
<evidence type="ECO:0008006" key="4">
    <source>
        <dbReference type="Google" id="ProtNLM"/>
    </source>
</evidence>
<evidence type="ECO:0000256" key="2">
    <source>
        <dbReference type="SAM" id="Phobius"/>
    </source>
</evidence>
<evidence type="ECO:0000256" key="1">
    <source>
        <dbReference type="SAM" id="Coils"/>
    </source>
</evidence>
<feature type="coiled-coil region" evidence="1">
    <location>
        <begin position="40"/>
        <end position="67"/>
    </location>
</feature>
<comment type="caution">
    <text evidence="3">The sequence shown here is derived from an EMBL/GenBank/DDBJ whole genome shotgun (WGS) entry which is preliminary data.</text>
</comment>
<evidence type="ECO:0000313" key="3">
    <source>
        <dbReference type="EMBL" id="HGT71089.1"/>
    </source>
</evidence>
<dbReference type="AlphaFoldDB" id="A0A7C4M0H6"/>
<name>A0A7C4M0H6_UNCC3</name>
<sequence>MWQEVNRFLKKQNRIAKITLGVSILMLFVLYSLIGIVYRNYSINKQMEDISNNMERLELDNLEQQSKILYYSTDAYQEKILREKLGFQKEGERVYALPRKDPEREKLIKEQQKFQEKEDKKPNIVKWYEFFFAKKKPQNTNNEQI</sequence>
<proteinExistence type="predicted"/>
<gene>
    <name evidence="3" type="ORF">ENT43_02400</name>
</gene>
<feature type="transmembrane region" description="Helical" evidence="2">
    <location>
        <begin position="20"/>
        <end position="38"/>
    </location>
</feature>
<organism evidence="3">
    <name type="scientific">candidate division CPR3 bacterium</name>
    <dbReference type="NCBI Taxonomy" id="2268181"/>
    <lineage>
        <taxon>Bacteria</taxon>
        <taxon>Bacteria division CPR3</taxon>
    </lineage>
</organism>
<keyword evidence="2" id="KW-0472">Membrane</keyword>
<keyword evidence="1" id="KW-0175">Coiled coil</keyword>
<keyword evidence="2" id="KW-1133">Transmembrane helix</keyword>
<protein>
    <recommendedName>
        <fullName evidence="4">Septum formation initiator family protein</fullName>
    </recommendedName>
</protein>
<dbReference type="EMBL" id="DSYQ01000009">
    <property type="protein sequence ID" value="HGT71089.1"/>
    <property type="molecule type" value="Genomic_DNA"/>
</dbReference>
<keyword evidence="2" id="KW-0812">Transmembrane</keyword>
<dbReference type="Pfam" id="PF04977">
    <property type="entry name" value="DivIC"/>
    <property type="match status" value="1"/>
</dbReference>